<feature type="compositionally biased region" description="Polar residues" evidence="1">
    <location>
        <begin position="457"/>
        <end position="481"/>
    </location>
</feature>
<comment type="caution">
    <text evidence="3">The sequence shown here is derived from an EMBL/GenBank/DDBJ whole genome shotgun (WGS) entry which is preliminary data.</text>
</comment>
<proteinExistence type="predicted"/>
<dbReference type="Proteomes" id="UP000321534">
    <property type="component" value="Unassembled WGS sequence"/>
</dbReference>
<feature type="region of interest" description="Disordered" evidence="1">
    <location>
        <begin position="311"/>
        <end position="359"/>
    </location>
</feature>
<feature type="domain" description="Aminoglycoside phosphotransferase" evidence="2">
    <location>
        <begin position="39"/>
        <end position="252"/>
    </location>
</feature>
<feature type="compositionally biased region" description="Basic and acidic residues" evidence="1">
    <location>
        <begin position="337"/>
        <end position="348"/>
    </location>
</feature>
<evidence type="ECO:0000259" key="2">
    <source>
        <dbReference type="Pfam" id="PF01636"/>
    </source>
</evidence>
<dbReference type="SUPFAM" id="SSF56112">
    <property type="entry name" value="Protein kinase-like (PK-like)"/>
    <property type="match status" value="1"/>
</dbReference>
<dbReference type="RefSeq" id="WP_147066331.1">
    <property type="nucleotide sequence ID" value="NZ_BAAARO010000016.1"/>
</dbReference>
<evidence type="ECO:0000256" key="1">
    <source>
        <dbReference type="SAM" id="MobiDB-lite"/>
    </source>
</evidence>
<keyword evidence="4" id="KW-1185">Reference proteome</keyword>
<sequence length="542" mass="57759">MTRSPLFLAALASSAVPGLDPVTVEGVPSEPGDLFEIAYVQDSQDRRWVVKAPCTQAAGAMLDDVSALSGLLGRRLEVAMPMVRGFAPVPEGRAAVYLRVPGRPLDLAGLGPGPLAAELGRTLAHIHNVEHLLFEEAGRPSYDAEAHRRRQLSELDRAAATGHVPTGLLTRWEHALEDVSLWRFAPTPVHGTFTGQNVLASFDDDDDSASGHVRGVLAWEASRIGDPADDFAELASIAQPDTVDAVLEAYAASRVERPDVHLVRRARLSAEMAPLRRLLHALAAGELDVVERTAGELRRLDARVVAQDRRHALEDAERSERTRRSQEPSVGIDPDDPERPPTGERPEPDWDATQPHVPFPMLGATQAISMHPLLEESQGYAASPPPPAAGSPGSLESPEPSEPAPDAPATEHWEQPLTAPATTSPSSTDQAPPTPGDARDAAGTGGGTQDGAHPGTPESQNEVTDSIQASPQDPVQDSPQDSVEDSQPVPVVAADSDASPFEIDEVEALPEEADGVLDLHEGASDFVPVEHHPAHEPHADRR</sequence>
<reference evidence="3 4" key="1">
    <citation type="submission" date="2019-07" db="EMBL/GenBank/DDBJ databases">
        <title>Whole genome shotgun sequence of Terrabacter aerolatus NBRC 106305.</title>
        <authorList>
            <person name="Hosoyama A."/>
            <person name="Uohara A."/>
            <person name="Ohji S."/>
            <person name="Ichikawa N."/>
        </authorList>
    </citation>
    <scope>NUCLEOTIDE SEQUENCE [LARGE SCALE GENOMIC DNA]</scope>
    <source>
        <strain evidence="3 4">NBRC 106305</strain>
    </source>
</reference>
<feature type="compositionally biased region" description="Basic and acidic residues" evidence="1">
    <location>
        <begin position="311"/>
        <end position="326"/>
    </location>
</feature>
<dbReference type="InterPro" id="IPR011009">
    <property type="entry name" value="Kinase-like_dom_sf"/>
</dbReference>
<organism evidence="3 4">
    <name type="scientific">Terrabacter aerolatus</name>
    <dbReference type="NCBI Taxonomy" id="422442"/>
    <lineage>
        <taxon>Bacteria</taxon>
        <taxon>Bacillati</taxon>
        <taxon>Actinomycetota</taxon>
        <taxon>Actinomycetes</taxon>
        <taxon>Micrococcales</taxon>
        <taxon>Intrasporangiaceae</taxon>
        <taxon>Terrabacter</taxon>
    </lineage>
</organism>
<evidence type="ECO:0000313" key="4">
    <source>
        <dbReference type="Proteomes" id="UP000321534"/>
    </source>
</evidence>
<dbReference type="EMBL" id="BJYX01000010">
    <property type="protein sequence ID" value="GEO30401.1"/>
    <property type="molecule type" value="Genomic_DNA"/>
</dbReference>
<dbReference type="AlphaFoldDB" id="A0A512D1S1"/>
<name>A0A512D1S1_9MICO</name>
<evidence type="ECO:0000313" key="3">
    <source>
        <dbReference type="EMBL" id="GEO30401.1"/>
    </source>
</evidence>
<feature type="compositionally biased region" description="Low complexity" evidence="1">
    <location>
        <begin position="418"/>
        <end position="431"/>
    </location>
</feature>
<gene>
    <name evidence="3" type="ORF">TAE01_22110</name>
</gene>
<dbReference type="OrthoDB" id="3239865at2"/>
<dbReference type="Pfam" id="PF01636">
    <property type="entry name" value="APH"/>
    <property type="match status" value="1"/>
</dbReference>
<dbReference type="InterPro" id="IPR002575">
    <property type="entry name" value="Aminoglycoside_PTrfase"/>
</dbReference>
<feature type="region of interest" description="Disordered" evidence="1">
    <location>
        <begin position="375"/>
        <end position="500"/>
    </location>
</feature>
<accession>A0A512D1S1</accession>
<protein>
    <recommendedName>
        <fullName evidence="2">Aminoglycoside phosphotransferase domain-containing protein</fullName>
    </recommendedName>
</protein>
<dbReference type="Gene3D" id="3.90.1200.10">
    <property type="match status" value="1"/>
</dbReference>